<sequence>MAKITGPFQSLHFLCKKNDDLIGVFYIINDNGKFVPVLEEDLECPQMMQKLTSKSLASAVNRMKEYADNVMKLKVRRCFPNQGVYREALWYFFKLNYFPNGNWLFAEDVIDDIQRKGRHIAVVESEIGAMYMACSNMKNGYQLIRKWERLFTRWSPLNSV</sequence>
<reference evidence="2" key="1">
    <citation type="submission" date="2017-09" db="EMBL/GenBank/DDBJ databases">
        <title>Depth-based differentiation of microbial function through sediment-hosted aquifers and enrichment of novel symbionts in the deep terrestrial subsurface.</title>
        <authorList>
            <person name="Probst A.J."/>
            <person name="Ladd B."/>
            <person name="Jarett J.K."/>
            <person name="Geller-Mcgrath D.E."/>
            <person name="Sieber C.M.K."/>
            <person name="Emerson J.B."/>
            <person name="Anantharaman K."/>
            <person name="Thomas B.C."/>
            <person name="Malmstrom R."/>
            <person name="Stieglmeier M."/>
            <person name="Klingl A."/>
            <person name="Woyke T."/>
            <person name="Ryan C.M."/>
            <person name="Banfield J.F."/>
        </authorList>
    </citation>
    <scope>NUCLEOTIDE SEQUENCE [LARGE SCALE GENOMIC DNA]</scope>
</reference>
<comment type="caution">
    <text evidence="1">The sequence shown here is derived from an EMBL/GenBank/DDBJ whole genome shotgun (WGS) entry which is preliminary data.</text>
</comment>
<proteinExistence type="predicted"/>
<protein>
    <submittedName>
        <fullName evidence="1">Uncharacterized protein</fullName>
    </submittedName>
</protein>
<gene>
    <name evidence="1" type="ORF">COT97_05740</name>
</gene>
<dbReference type="AlphaFoldDB" id="A0A2H0V5B5"/>
<dbReference type="EMBL" id="PFAP01000048">
    <property type="protein sequence ID" value="PIR93609.1"/>
    <property type="molecule type" value="Genomic_DNA"/>
</dbReference>
<dbReference type="Proteomes" id="UP000229901">
    <property type="component" value="Unassembled WGS sequence"/>
</dbReference>
<accession>A0A2H0V5B5</accession>
<evidence type="ECO:0000313" key="1">
    <source>
        <dbReference type="EMBL" id="PIR93609.1"/>
    </source>
</evidence>
<organism evidence="1 2">
    <name type="scientific">Candidatus Falkowbacteria bacterium CG10_big_fil_rev_8_21_14_0_10_39_11</name>
    <dbReference type="NCBI Taxonomy" id="1974565"/>
    <lineage>
        <taxon>Bacteria</taxon>
        <taxon>Candidatus Falkowiibacteriota</taxon>
    </lineage>
</organism>
<evidence type="ECO:0000313" key="2">
    <source>
        <dbReference type="Proteomes" id="UP000229901"/>
    </source>
</evidence>
<name>A0A2H0V5B5_9BACT</name>